<gene>
    <name evidence="8" type="ORF">RS030_81199</name>
</gene>
<keyword evidence="3 6" id="KW-1133">Transmembrane helix</keyword>
<feature type="transmembrane region" description="Helical" evidence="6">
    <location>
        <begin position="78"/>
        <end position="97"/>
    </location>
</feature>
<feature type="transmembrane region" description="Helical" evidence="6">
    <location>
        <begin position="17"/>
        <end position="36"/>
    </location>
</feature>
<keyword evidence="4 5" id="KW-0472">Membrane</keyword>
<evidence type="ECO:0000256" key="1">
    <source>
        <dbReference type="ARBA" id="ARBA00004141"/>
    </source>
</evidence>
<keyword evidence="2 5" id="KW-0812">Transmembrane</keyword>
<dbReference type="GO" id="GO:0055088">
    <property type="term" value="P:lipid homeostasis"/>
    <property type="evidence" value="ECO:0007669"/>
    <property type="project" value="TreeGrafter"/>
</dbReference>
<proteinExistence type="predicted"/>
<keyword evidence="9" id="KW-1185">Reference proteome</keyword>
<evidence type="ECO:0000256" key="3">
    <source>
        <dbReference type="ARBA" id="ARBA00022989"/>
    </source>
</evidence>
<feature type="transmembrane region" description="Helical" evidence="6">
    <location>
        <begin position="109"/>
        <end position="130"/>
    </location>
</feature>
<dbReference type="PROSITE" id="PS51257">
    <property type="entry name" value="PROKAR_LIPOPROTEIN"/>
    <property type="match status" value="1"/>
</dbReference>
<dbReference type="Proteomes" id="UP001311799">
    <property type="component" value="Unassembled WGS sequence"/>
</dbReference>
<dbReference type="EMBL" id="JAWDEY010000036">
    <property type="protein sequence ID" value="KAK6587929.1"/>
    <property type="molecule type" value="Genomic_DNA"/>
</dbReference>
<feature type="transmembrane region" description="Helical" evidence="6">
    <location>
        <begin position="165"/>
        <end position="187"/>
    </location>
</feature>
<feature type="domain" description="TLC" evidence="7">
    <location>
        <begin position="68"/>
        <end position="271"/>
    </location>
</feature>
<dbReference type="GO" id="GO:0016020">
    <property type="term" value="C:membrane"/>
    <property type="evidence" value="ECO:0007669"/>
    <property type="project" value="UniProtKB-SubCell"/>
</dbReference>
<feature type="transmembrane region" description="Helical" evidence="6">
    <location>
        <begin position="142"/>
        <end position="159"/>
    </location>
</feature>
<name>A0AAV9XUY8_9CRYT</name>
<protein>
    <recommendedName>
        <fullName evidence="7">TLC domain-containing protein</fullName>
    </recommendedName>
</protein>
<reference evidence="8 9" key="1">
    <citation type="submission" date="2023-10" db="EMBL/GenBank/DDBJ databases">
        <title>Comparative genomics analysis reveals potential genetic determinants of host preference in Cryptosporidium xiaoi.</title>
        <authorList>
            <person name="Xiao L."/>
            <person name="Li J."/>
        </authorList>
    </citation>
    <scope>NUCLEOTIDE SEQUENCE [LARGE SCALE GENOMIC DNA]</scope>
    <source>
        <strain evidence="8 9">52996</strain>
    </source>
</reference>
<dbReference type="InterPro" id="IPR050846">
    <property type="entry name" value="TLCD"/>
</dbReference>
<evidence type="ECO:0000313" key="9">
    <source>
        <dbReference type="Proteomes" id="UP001311799"/>
    </source>
</evidence>
<dbReference type="AlphaFoldDB" id="A0AAV9XUY8"/>
<dbReference type="SMART" id="SM00724">
    <property type="entry name" value="TLC"/>
    <property type="match status" value="1"/>
</dbReference>
<accession>A0AAV9XUY8</accession>
<evidence type="ECO:0000313" key="8">
    <source>
        <dbReference type="EMBL" id="KAK6587929.1"/>
    </source>
</evidence>
<dbReference type="PANTHER" id="PTHR13439:SF0">
    <property type="entry name" value="TOPOISOMERASE I DAMAGE AFFECTED PROTEIN 4"/>
    <property type="match status" value="1"/>
</dbReference>
<comment type="subcellular location">
    <subcellularLocation>
        <location evidence="1">Membrane</location>
        <topology evidence="1">Multi-pass membrane protein</topology>
    </subcellularLocation>
</comment>
<organism evidence="8 9">
    <name type="scientific">Cryptosporidium xiaoi</name>
    <dbReference type="NCBI Taxonomy" id="659607"/>
    <lineage>
        <taxon>Eukaryota</taxon>
        <taxon>Sar</taxon>
        <taxon>Alveolata</taxon>
        <taxon>Apicomplexa</taxon>
        <taxon>Conoidasida</taxon>
        <taxon>Coccidia</taxon>
        <taxon>Eucoccidiorida</taxon>
        <taxon>Eimeriorina</taxon>
        <taxon>Cryptosporidiidae</taxon>
        <taxon>Cryptosporidium</taxon>
    </lineage>
</organism>
<dbReference type="PROSITE" id="PS50922">
    <property type="entry name" value="TLC"/>
    <property type="match status" value="1"/>
</dbReference>
<evidence type="ECO:0000256" key="4">
    <source>
        <dbReference type="ARBA" id="ARBA00023136"/>
    </source>
</evidence>
<dbReference type="InterPro" id="IPR006634">
    <property type="entry name" value="TLC-dom"/>
</dbReference>
<evidence type="ECO:0000256" key="6">
    <source>
        <dbReference type="SAM" id="Phobius"/>
    </source>
</evidence>
<dbReference type="Pfam" id="PF03798">
    <property type="entry name" value="TRAM_LAG1_CLN8"/>
    <property type="match status" value="1"/>
</dbReference>
<dbReference type="GO" id="GO:0005783">
    <property type="term" value="C:endoplasmic reticulum"/>
    <property type="evidence" value="ECO:0007669"/>
    <property type="project" value="TreeGrafter"/>
</dbReference>
<comment type="caution">
    <text evidence="8">The sequence shown here is derived from an EMBL/GenBank/DDBJ whole genome shotgun (WGS) entry which is preliminary data.</text>
</comment>
<dbReference type="PANTHER" id="PTHR13439">
    <property type="entry name" value="CT120 PROTEIN"/>
    <property type="match status" value="1"/>
</dbReference>
<feature type="transmembrane region" description="Helical" evidence="6">
    <location>
        <begin position="241"/>
        <end position="260"/>
    </location>
</feature>
<sequence>MDFETIRRNNEIRGFDFSIYQVFILTILSCLFFIYLERVKTEYVLVRFTTRRVRNQILTRIKNKCKEIKIWNLRIRGISFIHSFFSSLFSILILLTPEVRQDPYSSKPYFWLVAASFSMGYFLWDLTIILREWNQKNDSHVWFFHGFVSLLSIAFSFLVPEQPLIELLSFGMLTESSTILLSIRYCYHIIGDTSSISCKIVSLLFLLVFFVTRNVILPYGLNYGMYKAFLYSPTTRSKVRVILFFPLGLLFNLMNAYWLYKVIRNVFNPKDQLEGEIESEDLKKSQLDEIDELQIPDCKSNILLDSHQDSVDMSNLVNNENEREIDLNKAKKD</sequence>
<evidence type="ECO:0000256" key="2">
    <source>
        <dbReference type="ARBA" id="ARBA00022692"/>
    </source>
</evidence>
<evidence type="ECO:0000256" key="5">
    <source>
        <dbReference type="PROSITE-ProRule" id="PRU00205"/>
    </source>
</evidence>
<evidence type="ECO:0000259" key="7">
    <source>
        <dbReference type="PROSITE" id="PS50922"/>
    </source>
</evidence>
<feature type="transmembrane region" description="Helical" evidence="6">
    <location>
        <begin position="199"/>
        <end position="221"/>
    </location>
</feature>